<reference evidence="2" key="1">
    <citation type="submission" date="2025-08" db="UniProtKB">
        <authorList>
            <consortium name="RefSeq"/>
        </authorList>
    </citation>
    <scope>IDENTIFICATION</scope>
</reference>
<dbReference type="RefSeq" id="XP_045146894.1">
    <property type="nucleotide sequence ID" value="XM_045290959.1"/>
</dbReference>
<evidence type="ECO:0000313" key="2">
    <source>
        <dbReference type="RefSeq" id="XP_045146894.1"/>
    </source>
</evidence>
<sequence length="545" mass="58985">MKHCPARSALTIQQVVNIKSTFPCLSPLLPPLCPSISSKPVLSFAKLDARLQEQQPSWTDDLPLCHLSGVGSASNRSYSADGKGTESHPPEDSWLKFRGENNCFLYGVFNGYDGNRVTNFVTQRLSAELLLGQLSAEHTEADVRRVLLQAFDVVERSFLESIDDALAEKASLQSQLPEGVPQHQLPPQYQKVLERLRVLERETSGGAMAVVAVLLNSKLYVANVGTNRALLCKSTVDGLQVTQLNVDHTTENEDELFRLSQLGLDTAKIKQVGVICGQESTRRIGDYKVKYGYTDIELLSTAKSKPIIAEPEIHGGQPLDGVTGFLVLMSEGLYKALEAAHGPGQANQEIAAMIDTEFAKQTSLDAVAQAVVDRVRRIHSDSFASGGERAKFCPWHEDMTLLVRNFGYPLGEMSQPAASPAPAAGGRVYPVSVPYSSAQSTSKTSVTLSLVMPSQGQMVNGAHSSATLDEATPTLTNQSPTLTLQSTTTHTQSSSSSSDGGLFRSRPAHSLPPGEDGRVEPYVDFAEFYRLWSVDHGEQSAVTAP</sequence>
<dbReference type="Proteomes" id="UP000694863">
    <property type="component" value="Unplaced"/>
</dbReference>
<keyword evidence="1" id="KW-1185">Reference proteome</keyword>
<evidence type="ECO:0000313" key="1">
    <source>
        <dbReference type="Proteomes" id="UP000694863"/>
    </source>
</evidence>
<proteinExistence type="predicted"/>
<accession>A0AC55D571</accession>
<name>A0AC55D571_ECHTE</name>
<organism evidence="1 2">
    <name type="scientific">Echinops telfairi</name>
    <name type="common">Lesser hedgehog tenrec</name>
    <dbReference type="NCBI Taxonomy" id="9371"/>
    <lineage>
        <taxon>Eukaryota</taxon>
        <taxon>Metazoa</taxon>
        <taxon>Chordata</taxon>
        <taxon>Craniata</taxon>
        <taxon>Vertebrata</taxon>
        <taxon>Euteleostomi</taxon>
        <taxon>Mammalia</taxon>
        <taxon>Eutheria</taxon>
        <taxon>Afrotheria</taxon>
        <taxon>Tenrecidae</taxon>
        <taxon>Tenrecinae</taxon>
        <taxon>Echinops</taxon>
    </lineage>
</organism>
<keyword evidence="2" id="KW-0808">Transferase</keyword>
<gene>
    <name evidence="2" type="primary">TAB1</name>
</gene>
<keyword evidence="2" id="KW-0418">Kinase</keyword>
<protein>
    <submittedName>
        <fullName evidence="2">TGF-beta-activated kinase 1 and MAP3K7-binding protein 1</fullName>
    </submittedName>
</protein>